<dbReference type="EMBL" id="QFVR01000007">
    <property type="protein sequence ID" value="PWI25628.1"/>
    <property type="molecule type" value="Genomic_DNA"/>
</dbReference>
<evidence type="ECO:0000256" key="11">
    <source>
        <dbReference type="ARBA" id="ARBA00023012"/>
    </source>
</evidence>
<evidence type="ECO:0000256" key="12">
    <source>
        <dbReference type="ARBA" id="ARBA00023136"/>
    </source>
</evidence>
<dbReference type="RefSeq" id="WP_109305682.1">
    <property type="nucleotide sequence ID" value="NZ_BJUF01000020.1"/>
</dbReference>
<dbReference type="InterPro" id="IPR005467">
    <property type="entry name" value="His_kinase_dom"/>
</dbReference>
<keyword evidence="9" id="KW-0067">ATP-binding</keyword>
<proteinExistence type="predicted"/>
<dbReference type="PANTHER" id="PTHR45453">
    <property type="entry name" value="PHOSPHATE REGULON SENSOR PROTEIN PHOR"/>
    <property type="match status" value="1"/>
</dbReference>
<dbReference type="AlphaFoldDB" id="A0A2U3AM70"/>
<evidence type="ECO:0000256" key="4">
    <source>
        <dbReference type="ARBA" id="ARBA00022475"/>
    </source>
</evidence>
<evidence type="ECO:0000256" key="7">
    <source>
        <dbReference type="ARBA" id="ARBA00022741"/>
    </source>
</evidence>
<dbReference type="GO" id="GO:0005886">
    <property type="term" value="C:plasma membrane"/>
    <property type="evidence" value="ECO:0007669"/>
    <property type="project" value="UniProtKB-SubCell"/>
</dbReference>
<evidence type="ECO:0000313" key="15">
    <source>
        <dbReference type="EMBL" id="PWI25628.1"/>
    </source>
</evidence>
<evidence type="ECO:0000259" key="14">
    <source>
        <dbReference type="PROSITE" id="PS50109"/>
    </source>
</evidence>
<dbReference type="Pfam" id="PF02518">
    <property type="entry name" value="HATPase_c"/>
    <property type="match status" value="1"/>
</dbReference>
<dbReference type="Proteomes" id="UP000245938">
    <property type="component" value="Unassembled WGS sequence"/>
</dbReference>
<name>A0A2U3AM70_9BACL</name>
<keyword evidence="7" id="KW-0547">Nucleotide-binding</keyword>
<keyword evidence="6 13" id="KW-0812">Transmembrane</keyword>
<feature type="domain" description="Histidine kinase" evidence="14">
    <location>
        <begin position="113"/>
        <end position="322"/>
    </location>
</feature>
<protein>
    <recommendedName>
        <fullName evidence="3">histidine kinase</fullName>
        <ecNumber evidence="3">2.7.13.3</ecNumber>
    </recommendedName>
</protein>
<keyword evidence="8 15" id="KW-0418">Kinase</keyword>
<dbReference type="PANTHER" id="PTHR45453:SF2">
    <property type="entry name" value="HISTIDINE KINASE"/>
    <property type="match status" value="1"/>
</dbReference>
<dbReference type="GO" id="GO:0016036">
    <property type="term" value="P:cellular response to phosphate starvation"/>
    <property type="evidence" value="ECO:0007669"/>
    <property type="project" value="TreeGrafter"/>
</dbReference>
<evidence type="ECO:0000256" key="13">
    <source>
        <dbReference type="SAM" id="Phobius"/>
    </source>
</evidence>
<evidence type="ECO:0000256" key="9">
    <source>
        <dbReference type="ARBA" id="ARBA00022840"/>
    </source>
</evidence>
<dbReference type="PROSITE" id="PS50109">
    <property type="entry name" value="HIS_KIN"/>
    <property type="match status" value="1"/>
</dbReference>
<sequence>MWLFLRERKAWIGFFIILQCVLNIFAHIDAGFATETITYLNSINSLLFILFLIWRFLREQDSHRALIELEKNKLLRPFDEETKNYFLGYSKELKDHLNEAMIHHAEENDRILAWIHDIKTPLTAQKLLIDAMSSSDPLKKRLEIEWLRTYQLIDQELYGIRIQSIHQDNKIEEIDVKQLLKAELAILRTWCMEKDIGINVELASFTTVLSDTKWTVFIIRQILTNAVKYSNEHAVIHIKHMLSDRGHVKIAITDEGIGIPAEDLPRIFQKSFTGTVGRKRNVSTGMGLYLAKQAADELGIHLDVRSKVGEGTTVTLQFPLENDYTTTINF</sequence>
<dbReference type="PRINTS" id="PR00344">
    <property type="entry name" value="BCTRLSENSOR"/>
</dbReference>
<keyword evidence="16" id="KW-1185">Reference proteome</keyword>
<evidence type="ECO:0000256" key="6">
    <source>
        <dbReference type="ARBA" id="ARBA00022692"/>
    </source>
</evidence>
<dbReference type="GO" id="GO:0004721">
    <property type="term" value="F:phosphoprotein phosphatase activity"/>
    <property type="evidence" value="ECO:0007669"/>
    <property type="project" value="TreeGrafter"/>
</dbReference>
<comment type="catalytic activity">
    <reaction evidence="1">
        <text>ATP + protein L-histidine = ADP + protein N-phospho-L-histidine.</text>
        <dbReference type="EC" id="2.7.13.3"/>
    </reaction>
</comment>
<evidence type="ECO:0000256" key="8">
    <source>
        <dbReference type="ARBA" id="ARBA00022777"/>
    </source>
</evidence>
<organism evidence="15 16">
    <name type="scientific">Kurthia sibirica</name>
    <dbReference type="NCBI Taxonomy" id="202750"/>
    <lineage>
        <taxon>Bacteria</taxon>
        <taxon>Bacillati</taxon>
        <taxon>Bacillota</taxon>
        <taxon>Bacilli</taxon>
        <taxon>Bacillales</taxon>
        <taxon>Caryophanaceae</taxon>
        <taxon>Kurthia</taxon>
    </lineage>
</organism>
<reference evidence="15 16" key="1">
    <citation type="submission" date="2018-05" db="EMBL/GenBank/DDBJ databases">
        <title>Kurthia sibirica genome sequence.</title>
        <authorList>
            <person name="Maclea K.S."/>
            <person name="Goen A.E."/>
        </authorList>
    </citation>
    <scope>NUCLEOTIDE SEQUENCE [LARGE SCALE GENOMIC DNA]</scope>
    <source>
        <strain evidence="15 16">ATCC 49154</strain>
    </source>
</reference>
<dbReference type="InterPro" id="IPR004358">
    <property type="entry name" value="Sig_transdc_His_kin-like_C"/>
</dbReference>
<dbReference type="SUPFAM" id="SSF55874">
    <property type="entry name" value="ATPase domain of HSP90 chaperone/DNA topoisomerase II/histidine kinase"/>
    <property type="match status" value="1"/>
</dbReference>
<dbReference type="EC" id="2.7.13.3" evidence="3"/>
<dbReference type="Gene3D" id="3.30.565.10">
    <property type="entry name" value="Histidine kinase-like ATPase, C-terminal domain"/>
    <property type="match status" value="1"/>
</dbReference>
<accession>A0A2U3AM70</accession>
<feature type="transmembrane region" description="Helical" evidence="13">
    <location>
        <begin position="12"/>
        <end position="33"/>
    </location>
</feature>
<evidence type="ECO:0000256" key="10">
    <source>
        <dbReference type="ARBA" id="ARBA00022989"/>
    </source>
</evidence>
<dbReference type="InterPro" id="IPR050351">
    <property type="entry name" value="BphY/WalK/GraS-like"/>
</dbReference>
<evidence type="ECO:0000256" key="2">
    <source>
        <dbReference type="ARBA" id="ARBA00004651"/>
    </source>
</evidence>
<evidence type="ECO:0000256" key="5">
    <source>
        <dbReference type="ARBA" id="ARBA00022679"/>
    </source>
</evidence>
<evidence type="ECO:0000313" key="16">
    <source>
        <dbReference type="Proteomes" id="UP000245938"/>
    </source>
</evidence>
<evidence type="ECO:0000256" key="1">
    <source>
        <dbReference type="ARBA" id="ARBA00000085"/>
    </source>
</evidence>
<keyword evidence="5" id="KW-0808">Transferase</keyword>
<dbReference type="InterPro" id="IPR003594">
    <property type="entry name" value="HATPase_dom"/>
</dbReference>
<dbReference type="SMART" id="SM00387">
    <property type="entry name" value="HATPase_c"/>
    <property type="match status" value="1"/>
</dbReference>
<keyword evidence="11" id="KW-0902">Two-component regulatory system</keyword>
<evidence type="ECO:0000256" key="3">
    <source>
        <dbReference type="ARBA" id="ARBA00012438"/>
    </source>
</evidence>
<dbReference type="InterPro" id="IPR036890">
    <property type="entry name" value="HATPase_C_sf"/>
</dbReference>
<comment type="subcellular location">
    <subcellularLocation>
        <location evidence="2">Cell membrane</location>
        <topology evidence="2">Multi-pass membrane protein</topology>
    </subcellularLocation>
</comment>
<dbReference type="GO" id="GO:0005524">
    <property type="term" value="F:ATP binding"/>
    <property type="evidence" value="ECO:0007669"/>
    <property type="project" value="UniProtKB-KW"/>
</dbReference>
<comment type="caution">
    <text evidence="15">The sequence shown here is derived from an EMBL/GenBank/DDBJ whole genome shotgun (WGS) entry which is preliminary data.</text>
</comment>
<keyword evidence="4" id="KW-1003">Cell membrane</keyword>
<keyword evidence="12 13" id="KW-0472">Membrane</keyword>
<feature type="transmembrane region" description="Helical" evidence="13">
    <location>
        <begin position="39"/>
        <end position="57"/>
    </location>
</feature>
<gene>
    <name evidence="15" type="ORF">DEX24_06890</name>
</gene>
<dbReference type="OrthoDB" id="9780487at2"/>
<keyword evidence="10 13" id="KW-1133">Transmembrane helix</keyword>
<dbReference type="GO" id="GO:0000155">
    <property type="term" value="F:phosphorelay sensor kinase activity"/>
    <property type="evidence" value="ECO:0007669"/>
    <property type="project" value="TreeGrafter"/>
</dbReference>